<dbReference type="SUPFAM" id="SSF50978">
    <property type="entry name" value="WD40 repeat-like"/>
    <property type="match status" value="1"/>
</dbReference>
<dbReference type="GO" id="GO:0008380">
    <property type="term" value="P:RNA splicing"/>
    <property type="evidence" value="ECO:0007669"/>
    <property type="project" value="UniProtKB-KW"/>
</dbReference>
<dbReference type="GO" id="GO:0071014">
    <property type="term" value="C:post-mRNA release spliceosomal complex"/>
    <property type="evidence" value="ECO:0007669"/>
    <property type="project" value="EnsemblFungi"/>
</dbReference>
<keyword evidence="3" id="KW-0677">Repeat</keyword>
<dbReference type="InterPro" id="IPR020472">
    <property type="entry name" value="WD40_PAC1"/>
</dbReference>
<feature type="repeat" description="WD" evidence="5">
    <location>
        <begin position="105"/>
        <end position="146"/>
    </location>
</feature>
<dbReference type="GO" id="GO:0005682">
    <property type="term" value="C:U5 snRNP"/>
    <property type="evidence" value="ECO:0007669"/>
    <property type="project" value="EnsemblFungi"/>
</dbReference>
<dbReference type="PRINTS" id="PR00320">
    <property type="entry name" value="GPROTEINBRPT"/>
</dbReference>
<organism evidence="6 7">
    <name type="scientific">Phaeosphaeria nodorum (strain SN15 / ATCC MYA-4574 / FGSC 10173)</name>
    <name type="common">Glume blotch fungus</name>
    <name type="synonym">Parastagonospora nodorum</name>
    <dbReference type="NCBI Taxonomy" id="321614"/>
    <lineage>
        <taxon>Eukaryota</taxon>
        <taxon>Fungi</taxon>
        <taxon>Dikarya</taxon>
        <taxon>Ascomycota</taxon>
        <taxon>Pezizomycotina</taxon>
        <taxon>Dothideomycetes</taxon>
        <taxon>Pleosporomycetidae</taxon>
        <taxon>Pleosporales</taxon>
        <taxon>Pleosporineae</taxon>
        <taxon>Phaeosphaeriaceae</taxon>
        <taxon>Parastagonospora</taxon>
    </lineage>
</organism>
<dbReference type="HOGENOM" id="CLU_000288_57_2_1"/>
<protein>
    <submittedName>
        <fullName evidence="6">Uncharacterized protein</fullName>
    </submittedName>
</protein>
<dbReference type="GO" id="GO:0006397">
    <property type="term" value="P:mRNA processing"/>
    <property type="evidence" value="ECO:0007669"/>
    <property type="project" value="UniProtKB-KW"/>
</dbReference>
<dbReference type="InterPro" id="IPR001680">
    <property type="entry name" value="WD40_rpt"/>
</dbReference>
<dbReference type="SMART" id="SM00320">
    <property type="entry name" value="WD40"/>
    <property type="match status" value="7"/>
</dbReference>
<evidence type="ECO:0000256" key="3">
    <source>
        <dbReference type="ARBA" id="ARBA00022737"/>
    </source>
</evidence>
<dbReference type="RefSeq" id="XP_001804366.1">
    <property type="nucleotide sequence ID" value="XM_001804314.1"/>
</dbReference>
<evidence type="ECO:0000256" key="5">
    <source>
        <dbReference type="PROSITE-ProRule" id="PRU00221"/>
    </source>
</evidence>
<feature type="repeat" description="WD" evidence="5">
    <location>
        <begin position="147"/>
        <end position="189"/>
    </location>
</feature>
<reference evidence="7" key="1">
    <citation type="journal article" date="2007" name="Plant Cell">
        <title>Dothideomycete-plant interactions illuminated by genome sequencing and EST analysis of the wheat pathogen Stagonospora nodorum.</title>
        <authorList>
            <person name="Hane J.K."/>
            <person name="Lowe R.G."/>
            <person name="Solomon P.S."/>
            <person name="Tan K.C."/>
            <person name="Schoch C.L."/>
            <person name="Spatafora J.W."/>
            <person name="Crous P.W."/>
            <person name="Kodira C."/>
            <person name="Birren B.W."/>
            <person name="Galagan J.E."/>
            <person name="Torriani S.F."/>
            <person name="McDonald B.A."/>
            <person name="Oliver R.P."/>
        </authorList>
    </citation>
    <scope>NUCLEOTIDE SEQUENCE [LARGE SCALE GENOMIC DNA]</scope>
    <source>
        <strain evidence="7">SN15 / ATCC MYA-4574 / FGSC 10173</strain>
    </source>
</reference>
<feature type="repeat" description="WD" evidence="5">
    <location>
        <begin position="62"/>
        <end position="93"/>
    </location>
</feature>
<dbReference type="GeneID" id="5981289"/>
<dbReference type="InterPro" id="IPR019775">
    <property type="entry name" value="WD40_repeat_CS"/>
</dbReference>
<dbReference type="EMBL" id="CH445354">
    <property type="protein sequence ID" value="EAT78406.2"/>
    <property type="molecule type" value="Genomic_DNA"/>
</dbReference>
<accession>Q0U207</accession>
<dbReference type="InParanoid" id="Q0U207"/>
<dbReference type="PROSITE" id="PS50294">
    <property type="entry name" value="WD_REPEATS_REGION"/>
    <property type="match status" value="4"/>
</dbReference>
<feature type="repeat" description="WD" evidence="5">
    <location>
        <begin position="281"/>
        <end position="322"/>
    </location>
</feature>
<dbReference type="VEuPathDB" id="FungiDB:JI435_141690"/>
<dbReference type="Pfam" id="PF00400">
    <property type="entry name" value="WD40"/>
    <property type="match status" value="6"/>
</dbReference>
<sequence>MSTAKRPAHDVFGSSQLVKRAKADANLGNSSAVAVVNGAGQNGALIQGGARSSALQSPVMELTGHSGEIFAARFDPTGQFIASGSMDRSILLWRSSGSCENYGILTGHKQAVLDLHWSRDSKVLFSASADMHLASWDVETGERIRRHPGHEEVINCMDVSKRGEEMLVSGSDDGSIGIWDTRTKDAITYIQTDFPITAICLAEAGNELFTGGIDNDIKVWDLRKQAVTYTLLGHTDTVTSLQISPDNQTLLSNAHDSTVRTWDVRPFAPADRRVQTYDGAPTGQERNLLKASWDSTGAKIAAGSGDQSVAIWETKTGKLLNKLPGHRGTVNDVRFHPRGEPICKYLRMLILFLFRVLEALGHGCHHRHCTLRCSGFARSVAGSAIVRTTDRSDETFLRSISPLMGCVTNLALLVVSASSDRKLMVGELGK</sequence>
<dbReference type="eggNOG" id="KOG0265">
    <property type="taxonomic scope" value="Eukaryota"/>
</dbReference>
<evidence type="ECO:0000313" key="6">
    <source>
        <dbReference type="EMBL" id="EAT78406.2"/>
    </source>
</evidence>
<dbReference type="STRING" id="321614.Q0U207"/>
<name>Q0U207_PHANO</name>
<dbReference type="InterPro" id="IPR052234">
    <property type="entry name" value="U5_snRNP_Component"/>
</dbReference>
<dbReference type="Proteomes" id="UP000001055">
    <property type="component" value="Unassembled WGS sequence"/>
</dbReference>
<keyword evidence="1 5" id="KW-0853">WD repeat</keyword>
<keyword evidence="2" id="KW-0507">mRNA processing</keyword>
<feature type="repeat" description="WD" evidence="5">
    <location>
        <begin position="196"/>
        <end position="230"/>
    </location>
</feature>
<evidence type="ECO:0000313" key="7">
    <source>
        <dbReference type="Proteomes" id="UP000001055"/>
    </source>
</evidence>
<dbReference type="GO" id="GO:0071013">
    <property type="term" value="C:catalytic step 2 spliceosome"/>
    <property type="evidence" value="ECO:0000318"/>
    <property type="project" value="GO_Central"/>
</dbReference>
<feature type="repeat" description="WD" evidence="5">
    <location>
        <begin position="231"/>
        <end position="265"/>
    </location>
</feature>
<keyword evidence="4" id="KW-0508">mRNA splicing</keyword>
<evidence type="ECO:0000256" key="2">
    <source>
        <dbReference type="ARBA" id="ARBA00022664"/>
    </source>
</evidence>
<dbReference type="PROSITE" id="PS00678">
    <property type="entry name" value="WD_REPEATS_1"/>
    <property type="match status" value="4"/>
</dbReference>
<dbReference type="PROSITE" id="PS50082">
    <property type="entry name" value="WD_REPEATS_2"/>
    <property type="match status" value="6"/>
</dbReference>
<proteinExistence type="predicted"/>
<gene>
    <name evidence="6" type="ORF">SNOG_14169</name>
</gene>
<dbReference type="KEGG" id="pno:SNOG_14169"/>
<dbReference type="Gene3D" id="2.130.10.10">
    <property type="entry name" value="YVTN repeat-like/Quinoprotein amine dehydrogenase"/>
    <property type="match status" value="1"/>
</dbReference>
<evidence type="ECO:0000256" key="1">
    <source>
        <dbReference type="ARBA" id="ARBA00022574"/>
    </source>
</evidence>
<evidence type="ECO:0000256" key="4">
    <source>
        <dbReference type="ARBA" id="ARBA00023187"/>
    </source>
</evidence>
<dbReference type="CDD" id="cd00200">
    <property type="entry name" value="WD40"/>
    <property type="match status" value="1"/>
</dbReference>
<dbReference type="PANTHER" id="PTHR44006:SF1">
    <property type="entry name" value="U5 SMALL NUCLEAR RIBONUCLEOPROTEIN 40 KDA PROTEIN"/>
    <property type="match status" value="1"/>
</dbReference>
<dbReference type="InterPro" id="IPR036322">
    <property type="entry name" value="WD40_repeat_dom_sf"/>
</dbReference>
<dbReference type="InterPro" id="IPR015943">
    <property type="entry name" value="WD40/YVTN_repeat-like_dom_sf"/>
</dbReference>
<dbReference type="AlphaFoldDB" id="Q0U207"/>
<dbReference type="PANTHER" id="PTHR44006">
    <property type="entry name" value="U5 SMALL NUCLEAR RIBONUCLEOPROTEIN 40 KDA PROTEIN"/>
    <property type="match status" value="1"/>
</dbReference>